<name>A0A1H4EIF9_9GAMM</name>
<keyword evidence="7" id="KW-0804">Transcription</keyword>
<dbReference type="CDD" id="cd00383">
    <property type="entry name" value="trans_reg_C"/>
    <property type="match status" value="1"/>
</dbReference>
<organism evidence="12 13">
    <name type="scientific">Marinobacterium iners DSM 11526</name>
    <dbReference type="NCBI Taxonomy" id="1122198"/>
    <lineage>
        <taxon>Bacteria</taxon>
        <taxon>Pseudomonadati</taxon>
        <taxon>Pseudomonadota</taxon>
        <taxon>Gammaproteobacteria</taxon>
        <taxon>Oceanospirillales</taxon>
        <taxon>Oceanospirillaceae</taxon>
        <taxon>Marinobacterium</taxon>
    </lineage>
</organism>
<dbReference type="SUPFAM" id="SSF46894">
    <property type="entry name" value="C-terminal effector domain of the bipartite response regulators"/>
    <property type="match status" value="1"/>
</dbReference>
<evidence type="ECO:0000256" key="3">
    <source>
        <dbReference type="ARBA" id="ARBA00022553"/>
    </source>
</evidence>
<sequence>MNIAPSHAHILIVEDDIASRSLLVSYFENEGYHVSESDQADDLCERVVQEQIDLVLLDISLPGKDGLTVTRELRASSSVGIILVTSKGDEIDRIVGLELGADDYVTKPFNPRELLVRAKNLLWRIFSARGGSGASDRRGPAGYQFEGWVLDPHKRQLTSPEGEHERLPEGEFKLLQALINHPGQVLSRDQLMDAIHDREWTPNDRSVDVLIGRLRRKLGDNPSNPQLILTAHGAGYMFAGDISP</sequence>
<evidence type="ECO:0000256" key="5">
    <source>
        <dbReference type="ARBA" id="ARBA00023015"/>
    </source>
</evidence>
<dbReference type="EMBL" id="FNRJ01000008">
    <property type="protein sequence ID" value="SEA84864.1"/>
    <property type="molecule type" value="Genomic_DNA"/>
</dbReference>
<feature type="modified residue" description="4-aspartylphosphate" evidence="8">
    <location>
        <position position="58"/>
    </location>
</feature>
<evidence type="ECO:0000259" key="10">
    <source>
        <dbReference type="PROSITE" id="PS50110"/>
    </source>
</evidence>
<evidence type="ECO:0000313" key="13">
    <source>
        <dbReference type="Proteomes" id="UP000242469"/>
    </source>
</evidence>
<dbReference type="InterPro" id="IPR016032">
    <property type="entry name" value="Sig_transdc_resp-reg_C-effctor"/>
</dbReference>
<dbReference type="InterPro" id="IPR011006">
    <property type="entry name" value="CheY-like_superfamily"/>
</dbReference>
<dbReference type="SMART" id="SM00448">
    <property type="entry name" value="REC"/>
    <property type="match status" value="1"/>
</dbReference>
<dbReference type="InterPro" id="IPR039420">
    <property type="entry name" value="WalR-like"/>
</dbReference>
<keyword evidence="4" id="KW-0902">Two-component regulatory system</keyword>
<dbReference type="SUPFAM" id="SSF52172">
    <property type="entry name" value="CheY-like"/>
    <property type="match status" value="1"/>
</dbReference>
<feature type="DNA-binding region" description="OmpR/PhoB-type" evidence="9">
    <location>
        <begin position="140"/>
        <end position="240"/>
    </location>
</feature>
<reference evidence="13" key="1">
    <citation type="submission" date="2016-10" db="EMBL/GenBank/DDBJ databases">
        <authorList>
            <person name="Varghese N."/>
            <person name="Submissions S."/>
        </authorList>
    </citation>
    <scope>NUCLEOTIDE SEQUENCE [LARGE SCALE GENOMIC DNA]</scope>
    <source>
        <strain evidence="13">DSM 11526</strain>
    </source>
</reference>
<dbReference type="GO" id="GO:0000976">
    <property type="term" value="F:transcription cis-regulatory region binding"/>
    <property type="evidence" value="ECO:0007669"/>
    <property type="project" value="TreeGrafter"/>
</dbReference>
<keyword evidence="2" id="KW-0963">Cytoplasm</keyword>
<dbReference type="GO" id="GO:0006355">
    <property type="term" value="P:regulation of DNA-templated transcription"/>
    <property type="evidence" value="ECO:0007669"/>
    <property type="project" value="InterPro"/>
</dbReference>
<dbReference type="FunFam" id="1.10.10.10:FF:000099">
    <property type="entry name" value="Two-component system response regulator TorR"/>
    <property type="match status" value="1"/>
</dbReference>
<keyword evidence="5" id="KW-0805">Transcription regulation</keyword>
<evidence type="ECO:0000256" key="1">
    <source>
        <dbReference type="ARBA" id="ARBA00004496"/>
    </source>
</evidence>
<dbReference type="InterPro" id="IPR001867">
    <property type="entry name" value="OmpR/PhoB-type_DNA-bd"/>
</dbReference>
<dbReference type="STRING" id="1122198.SAMN02745729_108115"/>
<dbReference type="OrthoDB" id="9802426at2"/>
<keyword evidence="6 9" id="KW-0238">DNA-binding</keyword>
<keyword evidence="3 8" id="KW-0597">Phosphoprotein</keyword>
<evidence type="ECO:0000256" key="4">
    <source>
        <dbReference type="ARBA" id="ARBA00023012"/>
    </source>
</evidence>
<dbReference type="GO" id="GO:0032993">
    <property type="term" value="C:protein-DNA complex"/>
    <property type="evidence" value="ECO:0007669"/>
    <property type="project" value="TreeGrafter"/>
</dbReference>
<dbReference type="RefSeq" id="WP_091826713.1">
    <property type="nucleotide sequence ID" value="NZ_FNRJ01000008.1"/>
</dbReference>
<dbReference type="Gene3D" id="6.10.250.690">
    <property type="match status" value="1"/>
</dbReference>
<evidence type="ECO:0000256" key="2">
    <source>
        <dbReference type="ARBA" id="ARBA00022490"/>
    </source>
</evidence>
<dbReference type="GO" id="GO:0005829">
    <property type="term" value="C:cytosol"/>
    <property type="evidence" value="ECO:0007669"/>
    <property type="project" value="TreeGrafter"/>
</dbReference>
<dbReference type="AlphaFoldDB" id="A0A1H4EIF9"/>
<dbReference type="Pfam" id="PF00486">
    <property type="entry name" value="Trans_reg_C"/>
    <property type="match status" value="1"/>
</dbReference>
<dbReference type="PANTHER" id="PTHR48111:SF58">
    <property type="entry name" value="TORCAD OPERON TRANSCRIPTIONAL REGULATORY PROTEIN TORR"/>
    <property type="match status" value="1"/>
</dbReference>
<evidence type="ECO:0000256" key="9">
    <source>
        <dbReference type="PROSITE-ProRule" id="PRU01091"/>
    </source>
</evidence>
<keyword evidence="13" id="KW-1185">Reference proteome</keyword>
<dbReference type="GO" id="GO:0000156">
    <property type="term" value="F:phosphorelay response regulator activity"/>
    <property type="evidence" value="ECO:0007669"/>
    <property type="project" value="TreeGrafter"/>
</dbReference>
<dbReference type="Proteomes" id="UP000242469">
    <property type="component" value="Unassembled WGS sequence"/>
</dbReference>
<dbReference type="PROSITE" id="PS50110">
    <property type="entry name" value="RESPONSE_REGULATORY"/>
    <property type="match status" value="1"/>
</dbReference>
<dbReference type="Gene3D" id="1.10.10.10">
    <property type="entry name" value="Winged helix-like DNA-binding domain superfamily/Winged helix DNA-binding domain"/>
    <property type="match status" value="1"/>
</dbReference>
<protein>
    <submittedName>
        <fullName evidence="12">Two-component system, OmpR family, torCAD operon response regulator TorR</fullName>
    </submittedName>
</protein>
<gene>
    <name evidence="12" type="ORF">SAMN02745729_108115</name>
</gene>
<evidence type="ECO:0000313" key="12">
    <source>
        <dbReference type="EMBL" id="SEA84864.1"/>
    </source>
</evidence>
<evidence type="ECO:0000256" key="6">
    <source>
        <dbReference type="ARBA" id="ARBA00023125"/>
    </source>
</evidence>
<evidence type="ECO:0000259" key="11">
    <source>
        <dbReference type="PROSITE" id="PS51755"/>
    </source>
</evidence>
<dbReference type="InterPro" id="IPR001789">
    <property type="entry name" value="Sig_transdc_resp-reg_receiver"/>
</dbReference>
<dbReference type="InterPro" id="IPR036388">
    <property type="entry name" value="WH-like_DNA-bd_sf"/>
</dbReference>
<evidence type="ECO:0000256" key="8">
    <source>
        <dbReference type="PROSITE-ProRule" id="PRU00169"/>
    </source>
</evidence>
<comment type="subcellular location">
    <subcellularLocation>
        <location evidence="1">Cytoplasm</location>
    </subcellularLocation>
</comment>
<dbReference type="PROSITE" id="PS51755">
    <property type="entry name" value="OMPR_PHOB"/>
    <property type="match status" value="1"/>
</dbReference>
<accession>A0A1H4EIF9</accession>
<evidence type="ECO:0000256" key="7">
    <source>
        <dbReference type="ARBA" id="ARBA00023163"/>
    </source>
</evidence>
<dbReference type="Pfam" id="PF00072">
    <property type="entry name" value="Response_reg"/>
    <property type="match status" value="1"/>
</dbReference>
<feature type="domain" description="Response regulatory" evidence="10">
    <location>
        <begin position="9"/>
        <end position="122"/>
    </location>
</feature>
<dbReference type="SMART" id="SM00862">
    <property type="entry name" value="Trans_reg_C"/>
    <property type="match status" value="1"/>
</dbReference>
<proteinExistence type="predicted"/>
<dbReference type="Gene3D" id="3.40.50.2300">
    <property type="match status" value="1"/>
</dbReference>
<dbReference type="PANTHER" id="PTHR48111">
    <property type="entry name" value="REGULATOR OF RPOS"/>
    <property type="match status" value="1"/>
</dbReference>
<feature type="domain" description="OmpR/PhoB-type" evidence="11">
    <location>
        <begin position="140"/>
        <end position="240"/>
    </location>
</feature>